<dbReference type="EMBL" id="JAAAUQ010002010">
    <property type="protein sequence ID" value="KAF9129248.1"/>
    <property type="molecule type" value="Genomic_DNA"/>
</dbReference>
<comment type="caution">
    <text evidence="1">The sequence shown here is derived from an EMBL/GenBank/DDBJ whole genome shotgun (WGS) entry which is preliminary data.</text>
</comment>
<accession>A0A9P5V101</accession>
<name>A0A9P5V101_9FUNG</name>
<proteinExistence type="predicted"/>
<dbReference type="Proteomes" id="UP000748756">
    <property type="component" value="Unassembled WGS sequence"/>
</dbReference>
<feature type="non-terminal residue" evidence="1">
    <location>
        <position position="65"/>
    </location>
</feature>
<sequence length="65" mass="7248">MALEDPSSDEHIQVVRRVYENSSLTNAPSPVDIFHITYHVDPATGKGIILWDDLQAVFRLDPLGS</sequence>
<gene>
    <name evidence="1" type="ORF">BG015_004224</name>
</gene>
<evidence type="ECO:0000313" key="1">
    <source>
        <dbReference type="EMBL" id="KAF9129248.1"/>
    </source>
</evidence>
<dbReference type="AlphaFoldDB" id="A0A9P5V101"/>
<protein>
    <submittedName>
        <fullName evidence="1">Uncharacterized protein</fullName>
    </submittedName>
</protein>
<evidence type="ECO:0000313" key="2">
    <source>
        <dbReference type="Proteomes" id="UP000748756"/>
    </source>
</evidence>
<dbReference type="OrthoDB" id="2437973at2759"/>
<keyword evidence="2" id="KW-1185">Reference proteome</keyword>
<organism evidence="1 2">
    <name type="scientific">Linnemannia schmuckeri</name>
    <dbReference type="NCBI Taxonomy" id="64567"/>
    <lineage>
        <taxon>Eukaryota</taxon>
        <taxon>Fungi</taxon>
        <taxon>Fungi incertae sedis</taxon>
        <taxon>Mucoromycota</taxon>
        <taxon>Mortierellomycotina</taxon>
        <taxon>Mortierellomycetes</taxon>
        <taxon>Mortierellales</taxon>
        <taxon>Mortierellaceae</taxon>
        <taxon>Linnemannia</taxon>
    </lineage>
</organism>
<reference evidence="1" key="1">
    <citation type="journal article" date="2020" name="Fungal Divers.">
        <title>Resolving the Mortierellaceae phylogeny through synthesis of multi-gene phylogenetics and phylogenomics.</title>
        <authorList>
            <person name="Vandepol N."/>
            <person name="Liber J."/>
            <person name="Desiro A."/>
            <person name="Na H."/>
            <person name="Kennedy M."/>
            <person name="Barry K."/>
            <person name="Grigoriev I.V."/>
            <person name="Miller A.N."/>
            <person name="O'Donnell K."/>
            <person name="Stajich J.E."/>
            <person name="Bonito G."/>
        </authorList>
    </citation>
    <scope>NUCLEOTIDE SEQUENCE</scope>
    <source>
        <strain evidence="1">NRRL 6426</strain>
    </source>
</reference>